<evidence type="ECO:0000256" key="1">
    <source>
        <dbReference type="ARBA" id="ARBA00038473"/>
    </source>
</evidence>
<dbReference type="PANTHER" id="PTHR22935:SF95">
    <property type="entry name" value="BETA-LACTAMASE-LIKE 1-RELATED"/>
    <property type="match status" value="1"/>
</dbReference>
<evidence type="ECO:0000313" key="5">
    <source>
        <dbReference type="Proteomes" id="UP000232062"/>
    </source>
</evidence>
<dbReference type="PANTHER" id="PTHR22935">
    <property type="entry name" value="PENICILLIN-BINDING PROTEIN"/>
    <property type="match status" value="1"/>
</dbReference>
<dbReference type="InterPro" id="IPR051478">
    <property type="entry name" value="Beta-lactamase-like_AB/R"/>
</dbReference>
<organism evidence="4 5">
    <name type="scientific">Pantoea rodasii</name>
    <dbReference type="NCBI Taxonomy" id="1076549"/>
    <lineage>
        <taxon>Bacteria</taxon>
        <taxon>Pseudomonadati</taxon>
        <taxon>Pseudomonadota</taxon>
        <taxon>Gammaproteobacteria</taxon>
        <taxon>Enterobacterales</taxon>
        <taxon>Erwiniaceae</taxon>
        <taxon>Pantoea</taxon>
    </lineage>
</organism>
<name>A0A2M9WGM3_9GAMM</name>
<feature type="signal peptide" evidence="2">
    <location>
        <begin position="1"/>
        <end position="22"/>
    </location>
</feature>
<dbReference type="Proteomes" id="UP000232062">
    <property type="component" value="Unassembled WGS sequence"/>
</dbReference>
<comment type="similarity">
    <text evidence="1">Belongs to the beta-lactamase family.</text>
</comment>
<feature type="chain" id="PRO_5014851441" evidence="2">
    <location>
        <begin position="23"/>
        <end position="391"/>
    </location>
</feature>
<protein>
    <submittedName>
        <fullName evidence="4">D-alanyl-D-alanine-carboxypeptidase/endopeptidase AmpH</fullName>
    </submittedName>
</protein>
<gene>
    <name evidence="4" type="ORF">PRCB_08270</name>
</gene>
<keyword evidence="4" id="KW-0378">Hydrolase</keyword>
<feature type="domain" description="Beta-lactamase-related" evidence="3">
    <location>
        <begin position="45"/>
        <end position="357"/>
    </location>
</feature>
<keyword evidence="5" id="KW-1185">Reference proteome</keyword>
<dbReference type="AlphaFoldDB" id="A0A2M9WGM3"/>
<dbReference type="NCBIfam" id="NF007943">
    <property type="entry name" value="PRK10662.1"/>
    <property type="match status" value="1"/>
</dbReference>
<reference evidence="4 5" key="1">
    <citation type="submission" date="2017-11" db="EMBL/GenBank/DDBJ databases">
        <title>The genome sequence of Pantoea rodasii DSM 26611.</title>
        <authorList>
            <person name="Gao J."/>
            <person name="Mao X."/>
            <person name="Sun J."/>
        </authorList>
    </citation>
    <scope>NUCLEOTIDE SEQUENCE [LARGE SCALE GENOMIC DNA]</scope>
    <source>
        <strain evidence="4 5">DSM 26611</strain>
    </source>
</reference>
<keyword evidence="2" id="KW-0732">Signal</keyword>
<dbReference type="InterPro" id="IPR001466">
    <property type="entry name" value="Beta-lactam-related"/>
</dbReference>
<keyword evidence="4" id="KW-0121">Carboxypeptidase</keyword>
<dbReference type="OrthoDB" id="119951at2"/>
<dbReference type="EMBL" id="PIQI01000011">
    <property type="protein sequence ID" value="PJZ06695.1"/>
    <property type="molecule type" value="Genomic_DNA"/>
</dbReference>
<dbReference type="Gene3D" id="3.40.710.10">
    <property type="entry name" value="DD-peptidase/beta-lactamase superfamily"/>
    <property type="match status" value="1"/>
</dbReference>
<dbReference type="GO" id="GO:0004180">
    <property type="term" value="F:carboxypeptidase activity"/>
    <property type="evidence" value="ECO:0007669"/>
    <property type="project" value="UniProtKB-KW"/>
</dbReference>
<dbReference type="SUPFAM" id="SSF56601">
    <property type="entry name" value="beta-lactamase/transpeptidase-like"/>
    <property type="match status" value="1"/>
</dbReference>
<evidence type="ECO:0000256" key="2">
    <source>
        <dbReference type="SAM" id="SignalP"/>
    </source>
</evidence>
<dbReference type="Pfam" id="PF00144">
    <property type="entry name" value="Beta-lactamase"/>
    <property type="match status" value="1"/>
</dbReference>
<dbReference type="RefSeq" id="WP_100701217.1">
    <property type="nucleotide sequence ID" value="NZ_MLFP01000011.1"/>
</dbReference>
<sequence length="391" mass="42244">MKKRTPFLLALMVSVLPLKSMAQTAADPLLASQIVDRYAEHIFYGSGATGMALVAIDGNQRVFASFGDTSPGNNVRPQLDSVIRIASLSKLMTSEVMVKMAERGQIRLDDPLSKYAPAGARVPNYNGQPIRLINLATHTGSLPREQPGGKPHRPVFVWPTKSDRWQWLQGAQLKATPGTQAAYSNLGFDLLGDALSKAGGLPYPALLQQLVTRPLGMKDTTFTPSPDQCQRLMIPEKGASPCNNTLAAVGSGGVYSTPDDMGRWMQQFLNSAVNHRTPQVDRLQTLIYRRDQLTKVEGMDVPGRADALGMGWVYMGPKEGRPGIIEKTGGGGGFITYMAMVPQHNVGVFVVVTRSPLSRFTPMSDGVNNLLAELVGNQNGSPMMINAIPSP</sequence>
<evidence type="ECO:0000313" key="4">
    <source>
        <dbReference type="EMBL" id="PJZ06695.1"/>
    </source>
</evidence>
<keyword evidence="4" id="KW-0645">Protease</keyword>
<evidence type="ECO:0000259" key="3">
    <source>
        <dbReference type="Pfam" id="PF00144"/>
    </source>
</evidence>
<proteinExistence type="inferred from homology"/>
<dbReference type="STRING" id="1076549.HA45_15175"/>
<accession>A0A2M9WGM3</accession>
<comment type="caution">
    <text evidence="4">The sequence shown here is derived from an EMBL/GenBank/DDBJ whole genome shotgun (WGS) entry which is preliminary data.</text>
</comment>
<dbReference type="InterPro" id="IPR012338">
    <property type="entry name" value="Beta-lactam/transpept-like"/>
</dbReference>